<evidence type="ECO:0000313" key="2">
    <source>
        <dbReference type="Proteomes" id="UP000223596"/>
    </source>
</evidence>
<sequence length="53" mass="6370">MIDGVLFNNFYFVGVGKLRKAYDTYSIEYYKHVKENLKNIADVRMRTLQFFRG</sequence>
<dbReference type="GeneID" id="43499791"/>
<dbReference type="Proteomes" id="UP000223596">
    <property type="component" value="Unassembled WGS sequence"/>
</dbReference>
<dbReference type="EMBL" id="PDBW01000001">
    <property type="protein sequence ID" value="PFH02383.1"/>
    <property type="molecule type" value="Genomic_DNA"/>
</dbReference>
<reference evidence="1 2" key="1">
    <citation type="submission" date="2017-09" db="EMBL/GenBank/DDBJ databases">
        <title>Evaluation of Pacific Biosciences Sequencing Technology to Finishing C. thermocellum Genome Sequences.</title>
        <authorList>
            <person name="Brown S."/>
        </authorList>
    </citation>
    <scope>NUCLEOTIDE SEQUENCE [LARGE SCALE GENOMIC DNA]</scope>
    <source>
        <strain evidence="1 2">AD2</strain>
    </source>
</reference>
<organism evidence="1 2">
    <name type="scientific">Acetivibrio thermocellus AD2</name>
    <dbReference type="NCBI Taxonomy" id="1138384"/>
    <lineage>
        <taxon>Bacteria</taxon>
        <taxon>Bacillati</taxon>
        <taxon>Bacillota</taxon>
        <taxon>Clostridia</taxon>
        <taxon>Eubacteriales</taxon>
        <taxon>Oscillospiraceae</taxon>
        <taxon>Acetivibrio</taxon>
    </lineage>
</organism>
<dbReference type="RefSeq" id="WP_157881697.1">
    <property type="nucleotide sequence ID" value="NZ_CP013828.1"/>
</dbReference>
<evidence type="ECO:0000313" key="1">
    <source>
        <dbReference type="EMBL" id="PFH02383.1"/>
    </source>
</evidence>
<proteinExistence type="predicted"/>
<dbReference type="AlphaFoldDB" id="A0AB36TF07"/>
<name>A0AB36TF07_ACETH</name>
<gene>
    <name evidence="1" type="ORF">M972_111154</name>
</gene>
<comment type="caution">
    <text evidence="1">The sequence shown here is derived from an EMBL/GenBank/DDBJ whole genome shotgun (WGS) entry which is preliminary data.</text>
</comment>
<accession>A0AB36TF07</accession>
<protein>
    <submittedName>
        <fullName evidence="1">Uncharacterized protein</fullName>
    </submittedName>
</protein>